<accession>A0ABW0J032</accession>
<dbReference type="RefSeq" id="WP_377801145.1">
    <property type="nucleotide sequence ID" value="NZ_JBHSLW010000054.1"/>
</dbReference>
<comment type="similarity">
    <text evidence="2">Belongs to the thioredoxin family. DsbA subfamily.</text>
</comment>
<dbReference type="InterPro" id="IPR012336">
    <property type="entry name" value="Thioredoxin-like_fold"/>
</dbReference>
<dbReference type="CDD" id="cd02972">
    <property type="entry name" value="DsbA_family"/>
    <property type="match status" value="1"/>
</dbReference>
<evidence type="ECO:0000256" key="2">
    <source>
        <dbReference type="ARBA" id="ARBA00005791"/>
    </source>
</evidence>
<feature type="chain" id="PRO_5046478273" evidence="3">
    <location>
        <begin position="22"/>
        <end position="213"/>
    </location>
</feature>
<keyword evidence="3" id="KW-0732">Signal</keyword>
<comment type="caution">
    <text evidence="5">The sequence shown here is derived from an EMBL/GenBank/DDBJ whole genome shotgun (WGS) entry which is preliminary data.</text>
</comment>
<reference evidence="6" key="1">
    <citation type="journal article" date="2019" name="Int. J. Syst. Evol. Microbiol.">
        <title>The Global Catalogue of Microorganisms (GCM) 10K type strain sequencing project: providing services to taxonomists for standard genome sequencing and annotation.</title>
        <authorList>
            <consortium name="The Broad Institute Genomics Platform"/>
            <consortium name="The Broad Institute Genome Sequencing Center for Infectious Disease"/>
            <person name="Wu L."/>
            <person name="Ma J."/>
        </authorList>
    </citation>
    <scope>NUCLEOTIDE SEQUENCE [LARGE SCALE GENOMIC DNA]</scope>
    <source>
        <strain evidence="6">NCAIM B.01391</strain>
    </source>
</reference>
<proteinExistence type="inferred from homology"/>
<name>A0ABW0J032_9HYPH</name>
<dbReference type="InterPro" id="IPR013766">
    <property type="entry name" value="Thioredoxin_domain"/>
</dbReference>
<evidence type="ECO:0000313" key="5">
    <source>
        <dbReference type="EMBL" id="MFC5422914.1"/>
    </source>
</evidence>
<dbReference type="Pfam" id="PF13462">
    <property type="entry name" value="Thioredoxin_4"/>
    <property type="match status" value="1"/>
</dbReference>
<keyword evidence="6" id="KW-1185">Reference proteome</keyword>
<gene>
    <name evidence="5" type="ORF">ACFPOB_25515</name>
</gene>
<organism evidence="5 6">
    <name type="scientific">Bosea eneae</name>
    <dbReference type="NCBI Taxonomy" id="151454"/>
    <lineage>
        <taxon>Bacteria</taxon>
        <taxon>Pseudomonadati</taxon>
        <taxon>Pseudomonadota</taxon>
        <taxon>Alphaproteobacteria</taxon>
        <taxon>Hyphomicrobiales</taxon>
        <taxon>Boseaceae</taxon>
        <taxon>Bosea</taxon>
    </lineage>
</organism>
<dbReference type="Gene3D" id="3.40.30.10">
    <property type="entry name" value="Glutaredoxin"/>
    <property type="match status" value="1"/>
</dbReference>
<dbReference type="SUPFAM" id="SSF52833">
    <property type="entry name" value="Thioredoxin-like"/>
    <property type="match status" value="1"/>
</dbReference>
<protein>
    <submittedName>
        <fullName evidence="5">DsbA family protein</fullName>
    </submittedName>
</protein>
<evidence type="ECO:0000256" key="3">
    <source>
        <dbReference type="SAM" id="SignalP"/>
    </source>
</evidence>
<sequence length="213" mass="23530">MLNRRSLLCLSIGLLSSGLSAHPALPQTALASKLLEPGPLPEKVFGAADAPVTVIEYASLTCHHCMNFHMATWPALKAKYVDTAKVRFIAREFPLDPLSTAGFMLARCADDTKWYPIIDMLYRTREGWAHSPKPLDALTQTMKQAGFTQETVEACLRREDLFQGVRQVQERGSKEFGVNSTPTFFINGEKKVGALTISDFDKILAPLLSAFAK</sequence>
<dbReference type="PANTHER" id="PTHR13887:SF56">
    <property type="entry name" value="THIOREDOXIN-LIKE REDUCTASE RV2466C"/>
    <property type="match status" value="1"/>
</dbReference>
<evidence type="ECO:0000313" key="6">
    <source>
        <dbReference type="Proteomes" id="UP001596053"/>
    </source>
</evidence>
<dbReference type="InterPro" id="IPR036249">
    <property type="entry name" value="Thioredoxin-like_sf"/>
</dbReference>
<evidence type="ECO:0000259" key="4">
    <source>
        <dbReference type="PROSITE" id="PS51352"/>
    </source>
</evidence>
<dbReference type="PROSITE" id="PS51352">
    <property type="entry name" value="THIOREDOXIN_2"/>
    <property type="match status" value="1"/>
</dbReference>
<evidence type="ECO:0000256" key="1">
    <source>
        <dbReference type="ARBA" id="ARBA00003565"/>
    </source>
</evidence>
<feature type="signal peptide" evidence="3">
    <location>
        <begin position="1"/>
        <end position="21"/>
    </location>
</feature>
<feature type="domain" description="Thioredoxin" evidence="4">
    <location>
        <begin position="16"/>
        <end position="209"/>
    </location>
</feature>
<dbReference type="Proteomes" id="UP001596053">
    <property type="component" value="Unassembled WGS sequence"/>
</dbReference>
<dbReference type="EMBL" id="JBHSLW010000054">
    <property type="protein sequence ID" value="MFC5422914.1"/>
    <property type="molecule type" value="Genomic_DNA"/>
</dbReference>
<comment type="function">
    <text evidence="1">May be required for disulfide bond formation in some proteins.</text>
</comment>
<dbReference type="PANTHER" id="PTHR13887">
    <property type="entry name" value="GLUTATHIONE S-TRANSFERASE KAPPA"/>
    <property type="match status" value="1"/>
</dbReference>